<keyword evidence="3" id="KW-1185">Reference proteome</keyword>
<dbReference type="AlphaFoldDB" id="A0A9W9F5U1"/>
<protein>
    <submittedName>
        <fullName evidence="2">Uncharacterized protein</fullName>
    </submittedName>
</protein>
<feature type="compositionally biased region" description="Basic and acidic residues" evidence="1">
    <location>
        <begin position="44"/>
        <end position="57"/>
    </location>
</feature>
<evidence type="ECO:0000256" key="1">
    <source>
        <dbReference type="SAM" id="MobiDB-lite"/>
    </source>
</evidence>
<dbReference type="Proteomes" id="UP001149165">
    <property type="component" value="Unassembled WGS sequence"/>
</dbReference>
<proteinExistence type="predicted"/>
<dbReference type="EMBL" id="JAPQKH010000006">
    <property type="protein sequence ID" value="KAJ5094054.1"/>
    <property type="molecule type" value="Genomic_DNA"/>
</dbReference>
<reference evidence="2" key="2">
    <citation type="journal article" date="2023" name="IMA Fungus">
        <title>Comparative genomic study of the Penicillium genus elucidates a diverse pangenome and 15 lateral gene transfer events.</title>
        <authorList>
            <person name="Petersen C."/>
            <person name="Sorensen T."/>
            <person name="Nielsen M.R."/>
            <person name="Sondergaard T.E."/>
            <person name="Sorensen J.L."/>
            <person name="Fitzpatrick D.A."/>
            <person name="Frisvad J.C."/>
            <person name="Nielsen K.L."/>
        </authorList>
    </citation>
    <scope>NUCLEOTIDE SEQUENCE</scope>
    <source>
        <strain evidence="2">IBT 30069</strain>
    </source>
</reference>
<feature type="region of interest" description="Disordered" evidence="1">
    <location>
        <begin position="36"/>
        <end position="126"/>
    </location>
</feature>
<evidence type="ECO:0000313" key="2">
    <source>
        <dbReference type="EMBL" id="KAJ5094054.1"/>
    </source>
</evidence>
<organism evidence="2 3">
    <name type="scientific">Penicillium angulare</name>
    <dbReference type="NCBI Taxonomy" id="116970"/>
    <lineage>
        <taxon>Eukaryota</taxon>
        <taxon>Fungi</taxon>
        <taxon>Dikarya</taxon>
        <taxon>Ascomycota</taxon>
        <taxon>Pezizomycotina</taxon>
        <taxon>Eurotiomycetes</taxon>
        <taxon>Eurotiomycetidae</taxon>
        <taxon>Eurotiales</taxon>
        <taxon>Aspergillaceae</taxon>
        <taxon>Penicillium</taxon>
    </lineage>
</organism>
<name>A0A9W9F5U1_9EURO</name>
<sequence>MSSFLQLSSRLRAPLSSIPLGRSSVNLNIQKSYVHGSPSYAQADQHKDDEDCKRENNPNHPIPSNNAHPTLRDGRQSNLSDIEGKPQEDLPQDVKKHNEEMKHRYDKPYNHIADDGPVEKAFEEKK</sequence>
<feature type="compositionally biased region" description="Polar residues" evidence="1">
    <location>
        <begin position="58"/>
        <end position="68"/>
    </location>
</feature>
<dbReference type="OrthoDB" id="5334244at2759"/>
<evidence type="ECO:0000313" key="3">
    <source>
        <dbReference type="Proteomes" id="UP001149165"/>
    </source>
</evidence>
<reference evidence="2" key="1">
    <citation type="submission" date="2022-11" db="EMBL/GenBank/DDBJ databases">
        <authorList>
            <person name="Petersen C."/>
        </authorList>
    </citation>
    <scope>NUCLEOTIDE SEQUENCE</scope>
    <source>
        <strain evidence="2">IBT 30069</strain>
    </source>
</reference>
<accession>A0A9W9F5U1</accession>
<comment type="caution">
    <text evidence="2">The sequence shown here is derived from an EMBL/GenBank/DDBJ whole genome shotgun (WGS) entry which is preliminary data.</text>
</comment>
<feature type="region of interest" description="Disordered" evidence="1">
    <location>
        <begin position="1"/>
        <end position="23"/>
    </location>
</feature>
<gene>
    <name evidence="2" type="ORF">N7456_009915</name>
</gene>
<feature type="compositionally biased region" description="Basic and acidic residues" evidence="1">
    <location>
        <begin position="82"/>
        <end position="126"/>
    </location>
</feature>